<protein>
    <recommendedName>
        <fullName evidence="4">Helix-turn-helix domain-containing protein</fullName>
    </recommendedName>
</protein>
<dbReference type="eggNOG" id="COG1846">
    <property type="taxonomic scope" value="Bacteria"/>
</dbReference>
<dbReference type="InterPro" id="IPR036388">
    <property type="entry name" value="WH-like_DNA-bd_sf"/>
</dbReference>
<dbReference type="Pfam" id="PF13730">
    <property type="entry name" value="HTH_36"/>
    <property type="match status" value="1"/>
</dbReference>
<organism evidence="2 3">
    <name type="scientific">Allorhizobium ampelinum (strain ATCC BAA-846 / DSM 112012 / S4)</name>
    <name type="common">Agrobacterium vitis (strain S4)</name>
    <dbReference type="NCBI Taxonomy" id="311402"/>
    <lineage>
        <taxon>Bacteria</taxon>
        <taxon>Pseudomonadati</taxon>
        <taxon>Pseudomonadota</taxon>
        <taxon>Alphaproteobacteria</taxon>
        <taxon>Hyphomicrobiales</taxon>
        <taxon>Rhizobiaceae</taxon>
        <taxon>Rhizobium/Agrobacterium group</taxon>
        <taxon>Allorhizobium</taxon>
        <taxon>Allorhizobium ampelinum</taxon>
    </lineage>
</organism>
<dbReference type="Gene3D" id="1.10.10.10">
    <property type="entry name" value="Winged helix-like DNA-binding domain superfamily/Winged helix DNA-binding domain"/>
    <property type="match status" value="1"/>
</dbReference>
<sequence length="431" mass="47531">MSHDATNWAIRQRGLKPAAKLVLWHLCDRYHPDNGCFPSQDRLAEDCELSRSSLNVQLEALEGAGLIARRQRRQQGSNRQQSTLYSFAFERDFVAKVSEKPCPESGHGQEDAVSRKTGEPCPENGESRVQNLDSNSVREPVREPVIERERERESAEEENPKAVEQAFKRWYATWPTFVTDSEPAARKAWAALTAAERVKAAELSAAYVEAAKASGRKFVCSAGAYLSEKRWEKLDAIAKPAAVAPVVAGGKIAVPVFGPAWAAARHMAFLAGPCPIELPEDLRETVRVAYAACTRRGPLAAQKYAERRGLGIDADGELIFPADFEAMEHQRLTMAEGYPEANRLHNAAGNRGSVTINPDLEPLKALCEAVPVGSAMWDAWRDWHAENFLPFVPDTGAMRVVYFPKGGPQGLDEFERAARSLLERGAHDDAA</sequence>
<feature type="compositionally biased region" description="Basic and acidic residues" evidence="1">
    <location>
        <begin position="100"/>
        <end position="118"/>
    </location>
</feature>
<accession>B9K2R7</accession>
<name>B9K2R7_ALLAM</name>
<dbReference type="KEGG" id="avi:Avi_6178"/>
<evidence type="ECO:0008006" key="4">
    <source>
        <dbReference type="Google" id="ProtNLM"/>
    </source>
</evidence>
<dbReference type="STRING" id="311402.Avi_6178"/>
<dbReference type="SUPFAM" id="SSF46785">
    <property type="entry name" value="Winged helix' DNA-binding domain"/>
    <property type="match status" value="1"/>
</dbReference>
<dbReference type="RefSeq" id="WP_012654407.1">
    <property type="nucleotide sequence ID" value="NC_011988.1"/>
</dbReference>
<evidence type="ECO:0000313" key="2">
    <source>
        <dbReference type="EMBL" id="ACM39165.1"/>
    </source>
</evidence>
<keyword evidence="3" id="KW-1185">Reference proteome</keyword>
<evidence type="ECO:0000256" key="1">
    <source>
        <dbReference type="SAM" id="MobiDB-lite"/>
    </source>
</evidence>
<evidence type="ECO:0000313" key="3">
    <source>
        <dbReference type="Proteomes" id="UP000001596"/>
    </source>
</evidence>
<gene>
    <name evidence="2" type="ordered locus">Avi_6178</name>
</gene>
<dbReference type="Proteomes" id="UP000001596">
    <property type="component" value="Chromosome 2"/>
</dbReference>
<dbReference type="InterPro" id="IPR036390">
    <property type="entry name" value="WH_DNA-bd_sf"/>
</dbReference>
<dbReference type="HOGENOM" id="CLU_059181_0_0_5"/>
<dbReference type="AlphaFoldDB" id="B9K2R7"/>
<proteinExistence type="predicted"/>
<dbReference type="EMBL" id="CP000634">
    <property type="protein sequence ID" value="ACM39165.1"/>
    <property type="molecule type" value="Genomic_DNA"/>
</dbReference>
<feature type="region of interest" description="Disordered" evidence="1">
    <location>
        <begin position="100"/>
        <end position="161"/>
    </location>
</feature>
<feature type="compositionally biased region" description="Basic and acidic residues" evidence="1">
    <location>
        <begin position="139"/>
        <end position="161"/>
    </location>
</feature>
<reference evidence="2 3" key="1">
    <citation type="journal article" date="2009" name="J. Bacteriol.">
        <title>Genome sequences of three Agrobacterium biovars help elucidate the evolution of multichromosome genomes in bacteria.</title>
        <authorList>
            <person name="Slater S.C."/>
            <person name="Goldman B.S."/>
            <person name="Goodner B."/>
            <person name="Setubal J.C."/>
            <person name="Farrand S.K."/>
            <person name="Nester E.W."/>
            <person name="Burr T.J."/>
            <person name="Banta L."/>
            <person name="Dickerman A.W."/>
            <person name="Paulsen I."/>
            <person name="Otten L."/>
            <person name="Suen G."/>
            <person name="Welch R."/>
            <person name="Almeida N.F."/>
            <person name="Arnold F."/>
            <person name="Burton O.T."/>
            <person name="Du Z."/>
            <person name="Ewing A."/>
            <person name="Godsy E."/>
            <person name="Heisel S."/>
            <person name="Houmiel K.L."/>
            <person name="Jhaveri J."/>
            <person name="Lu J."/>
            <person name="Miller N.M."/>
            <person name="Norton S."/>
            <person name="Chen Q."/>
            <person name="Phoolcharoen W."/>
            <person name="Ohlin V."/>
            <person name="Ondrusek D."/>
            <person name="Pride N."/>
            <person name="Stricklin S.L."/>
            <person name="Sun J."/>
            <person name="Wheeler C."/>
            <person name="Wilson L."/>
            <person name="Zhu H."/>
            <person name="Wood D.W."/>
        </authorList>
    </citation>
    <scope>NUCLEOTIDE SEQUENCE [LARGE SCALE GENOMIC DNA]</scope>
    <source>
        <strain evidence="3">S4 / ATCC BAA-846</strain>
    </source>
</reference>